<keyword evidence="1" id="KW-1133">Transmembrane helix</keyword>
<feature type="transmembrane region" description="Helical" evidence="1">
    <location>
        <begin position="12"/>
        <end position="34"/>
    </location>
</feature>
<evidence type="ECO:0000313" key="2">
    <source>
        <dbReference type="EMBL" id="OAY28313.1"/>
    </source>
</evidence>
<reference evidence="2" key="1">
    <citation type="submission" date="2016-02" db="EMBL/GenBank/DDBJ databases">
        <title>WGS assembly of Manihot esculenta.</title>
        <authorList>
            <person name="Bredeson J.V."/>
            <person name="Prochnik S.E."/>
            <person name="Lyons J.B."/>
            <person name="Schmutz J."/>
            <person name="Grimwood J."/>
            <person name="Vrebalov J."/>
            <person name="Bart R.S."/>
            <person name="Amuge T."/>
            <person name="Ferguson M.E."/>
            <person name="Green R."/>
            <person name="Putnam N."/>
            <person name="Stites J."/>
            <person name="Rounsley S."/>
            <person name="Rokhsar D.S."/>
        </authorList>
    </citation>
    <scope>NUCLEOTIDE SEQUENCE [LARGE SCALE GENOMIC DNA]</scope>
    <source>
        <tissue evidence="2">Leaf</tissue>
    </source>
</reference>
<sequence>MLQRRIASTLEVSQIAMLLVLYAMNFFSWFIHLISIKGEQKRKEETAARLFYSTIMNLMAHIY</sequence>
<proteinExistence type="predicted"/>
<dbReference type="AlphaFoldDB" id="A0A2C9UD57"/>
<name>A0A2C9UD57_MANES</name>
<protein>
    <submittedName>
        <fullName evidence="2">Uncharacterized protein</fullName>
    </submittedName>
</protein>
<evidence type="ECO:0000256" key="1">
    <source>
        <dbReference type="SAM" id="Phobius"/>
    </source>
</evidence>
<dbReference type="EMBL" id="CM004401">
    <property type="protein sequence ID" value="OAY28313.1"/>
    <property type="molecule type" value="Genomic_DNA"/>
</dbReference>
<gene>
    <name evidence="2" type="ORF">MANES_15G057500</name>
</gene>
<keyword evidence="1" id="KW-0472">Membrane</keyword>
<organism evidence="2">
    <name type="scientific">Manihot esculenta</name>
    <name type="common">Cassava</name>
    <name type="synonym">Jatropha manihot</name>
    <dbReference type="NCBI Taxonomy" id="3983"/>
    <lineage>
        <taxon>Eukaryota</taxon>
        <taxon>Viridiplantae</taxon>
        <taxon>Streptophyta</taxon>
        <taxon>Embryophyta</taxon>
        <taxon>Tracheophyta</taxon>
        <taxon>Spermatophyta</taxon>
        <taxon>Magnoliopsida</taxon>
        <taxon>eudicotyledons</taxon>
        <taxon>Gunneridae</taxon>
        <taxon>Pentapetalae</taxon>
        <taxon>rosids</taxon>
        <taxon>fabids</taxon>
        <taxon>Malpighiales</taxon>
        <taxon>Euphorbiaceae</taxon>
        <taxon>Crotonoideae</taxon>
        <taxon>Manihoteae</taxon>
        <taxon>Manihot</taxon>
    </lineage>
</organism>
<keyword evidence="1" id="KW-0812">Transmembrane</keyword>
<accession>A0A2C9UD57</accession>